<gene>
    <name evidence="2" type="ORF">ABID21_004648</name>
</gene>
<protein>
    <submittedName>
        <fullName evidence="2">Uncharacterized protein</fullName>
    </submittedName>
</protein>
<accession>A0ABV2HDP1</accession>
<dbReference type="PROSITE" id="PS51257">
    <property type="entry name" value="PROKAR_LIPOPROTEIN"/>
    <property type="match status" value="1"/>
</dbReference>
<proteinExistence type="predicted"/>
<keyword evidence="3" id="KW-1185">Reference proteome</keyword>
<organism evidence="2 3">
    <name type="scientific">Pseudorhizobium tarimense</name>
    <dbReference type="NCBI Taxonomy" id="1079109"/>
    <lineage>
        <taxon>Bacteria</taxon>
        <taxon>Pseudomonadati</taxon>
        <taxon>Pseudomonadota</taxon>
        <taxon>Alphaproteobacteria</taxon>
        <taxon>Hyphomicrobiales</taxon>
        <taxon>Rhizobiaceae</taxon>
        <taxon>Rhizobium/Agrobacterium group</taxon>
        <taxon>Pseudorhizobium</taxon>
    </lineage>
</organism>
<evidence type="ECO:0000256" key="1">
    <source>
        <dbReference type="SAM" id="SignalP"/>
    </source>
</evidence>
<sequence length="144" mass="15531">MRKSRASLGLAACLFVVGSACGVKAVEVESFGFPYAHGRVETFSDAKSSQVGAATALQLKERYPQIQDVRLFCIDVSGPRLAYIDGIFYALNEKAARQGAYVTTAPGRAEVFDIEKPPSPVAGDFLMIFALTRDAGEACQTLFR</sequence>
<dbReference type="RefSeq" id="WP_247246182.1">
    <property type="nucleotide sequence ID" value="NZ_JALJRA010000027.1"/>
</dbReference>
<name>A0ABV2HDP1_9HYPH</name>
<evidence type="ECO:0000313" key="3">
    <source>
        <dbReference type="Proteomes" id="UP001549031"/>
    </source>
</evidence>
<keyword evidence="1" id="KW-0732">Signal</keyword>
<dbReference type="EMBL" id="JBEPLJ010000026">
    <property type="protein sequence ID" value="MET3588512.1"/>
    <property type="molecule type" value="Genomic_DNA"/>
</dbReference>
<evidence type="ECO:0000313" key="2">
    <source>
        <dbReference type="EMBL" id="MET3588512.1"/>
    </source>
</evidence>
<dbReference type="Proteomes" id="UP001549031">
    <property type="component" value="Unassembled WGS sequence"/>
</dbReference>
<feature type="chain" id="PRO_5046278019" evidence="1">
    <location>
        <begin position="26"/>
        <end position="144"/>
    </location>
</feature>
<comment type="caution">
    <text evidence="2">The sequence shown here is derived from an EMBL/GenBank/DDBJ whole genome shotgun (WGS) entry which is preliminary data.</text>
</comment>
<feature type="signal peptide" evidence="1">
    <location>
        <begin position="1"/>
        <end position="25"/>
    </location>
</feature>
<reference evidence="2 3" key="1">
    <citation type="submission" date="2024-06" db="EMBL/GenBank/DDBJ databases">
        <title>Genomic Encyclopedia of Type Strains, Phase IV (KMG-IV): sequencing the most valuable type-strain genomes for metagenomic binning, comparative biology and taxonomic classification.</title>
        <authorList>
            <person name="Goeker M."/>
        </authorList>
    </citation>
    <scope>NUCLEOTIDE SEQUENCE [LARGE SCALE GENOMIC DNA]</scope>
    <source>
        <strain evidence="2 3">DSM 105042</strain>
    </source>
</reference>